<dbReference type="Proteomes" id="UP001595457">
    <property type="component" value="Unassembled WGS sequence"/>
</dbReference>
<protein>
    <submittedName>
        <fullName evidence="2">Uncharacterized protein</fullName>
    </submittedName>
</protein>
<keyword evidence="1" id="KW-0812">Transmembrane</keyword>
<reference evidence="3" key="1">
    <citation type="journal article" date="2019" name="Int. J. Syst. Evol. Microbiol.">
        <title>The Global Catalogue of Microorganisms (GCM) 10K type strain sequencing project: providing services to taxonomists for standard genome sequencing and annotation.</title>
        <authorList>
            <consortium name="The Broad Institute Genomics Platform"/>
            <consortium name="The Broad Institute Genome Sequencing Center for Infectious Disease"/>
            <person name="Wu L."/>
            <person name="Ma J."/>
        </authorList>
    </citation>
    <scope>NUCLEOTIDE SEQUENCE [LARGE SCALE GENOMIC DNA]</scope>
    <source>
        <strain evidence="3">KCTC 62195</strain>
    </source>
</reference>
<comment type="caution">
    <text evidence="2">The sequence shown here is derived from an EMBL/GenBank/DDBJ whole genome shotgun (WGS) entry which is preliminary data.</text>
</comment>
<keyword evidence="1" id="KW-1133">Transmembrane helix</keyword>
<name>A0ABV7AXU2_9GAMM</name>
<keyword evidence="1" id="KW-0472">Membrane</keyword>
<evidence type="ECO:0000313" key="3">
    <source>
        <dbReference type="Proteomes" id="UP001595457"/>
    </source>
</evidence>
<feature type="transmembrane region" description="Helical" evidence="1">
    <location>
        <begin position="12"/>
        <end position="37"/>
    </location>
</feature>
<proteinExistence type="predicted"/>
<dbReference type="RefSeq" id="WP_377816586.1">
    <property type="nucleotide sequence ID" value="NZ_JBHRSJ010000035.1"/>
</dbReference>
<dbReference type="EMBL" id="JBHRSJ010000035">
    <property type="protein sequence ID" value="MFC2974408.1"/>
    <property type="molecule type" value="Genomic_DNA"/>
</dbReference>
<organism evidence="2 3">
    <name type="scientific">Azotobacter bryophylli</name>
    <dbReference type="NCBI Taxonomy" id="1986537"/>
    <lineage>
        <taxon>Bacteria</taxon>
        <taxon>Pseudomonadati</taxon>
        <taxon>Pseudomonadota</taxon>
        <taxon>Gammaproteobacteria</taxon>
        <taxon>Pseudomonadales</taxon>
        <taxon>Pseudomonadaceae</taxon>
        <taxon>Azotobacter</taxon>
    </lineage>
</organism>
<evidence type="ECO:0000256" key="1">
    <source>
        <dbReference type="SAM" id="Phobius"/>
    </source>
</evidence>
<keyword evidence="3" id="KW-1185">Reference proteome</keyword>
<evidence type="ECO:0000313" key="2">
    <source>
        <dbReference type="EMBL" id="MFC2974408.1"/>
    </source>
</evidence>
<gene>
    <name evidence="2" type="ORF">ACFOJE_19630</name>
</gene>
<sequence>MSKLLMLGILRVVAFETFLAVLLACVLFFAVLGLALFDWVLPRKKAQTAEGEVFYDI</sequence>
<accession>A0ABV7AXU2</accession>